<proteinExistence type="predicted"/>
<organism evidence="1">
    <name type="scientific">uncultured delta proteobacterium HF0130_19C20</name>
    <dbReference type="NCBI Taxonomy" id="710828"/>
    <lineage>
        <taxon>Bacteria</taxon>
        <taxon>Deltaproteobacteria</taxon>
        <taxon>environmental samples</taxon>
    </lineage>
</organism>
<accession>E0XT54</accession>
<evidence type="ECO:0000313" key="1">
    <source>
        <dbReference type="EMBL" id="ADI17595.1"/>
    </source>
</evidence>
<dbReference type="EMBL" id="GU474869">
    <property type="protein sequence ID" value="ADI17595.1"/>
    <property type="molecule type" value="Genomic_DNA"/>
</dbReference>
<name>E0XT54_9DELT</name>
<dbReference type="AlphaFoldDB" id="E0XT54"/>
<reference evidence="1" key="1">
    <citation type="journal article" date="2011" name="Environ. Microbiol.">
        <title>Time-series analyses of Monterey Bay coastal microbial picoplankton using a 'genome proxy' microarray.</title>
        <authorList>
            <person name="Rich V.I."/>
            <person name="Pham V.D."/>
            <person name="Eppley J."/>
            <person name="Shi Y."/>
            <person name="DeLong E.F."/>
        </authorList>
    </citation>
    <scope>NUCLEOTIDE SEQUENCE</scope>
</reference>
<protein>
    <submittedName>
        <fullName evidence="1">Uncharacterized protein</fullName>
    </submittedName>
</protein>
<sequence>MDVLKVYLNVQGKNSIRNKQSNNYSREKTWQMIYLRSSKIK</sequence>